<feature type="region of interest" description="Disordered" evidence="1">
    <location>
        <begin position="96"/>
        <end position="118"/>
    </location>
</feature>
<evidence type="ECO:0000256" key="2">
    <source>
        <dbReference type="SAM" id="Phobius"/>
    </source>
</evidence>
<keyword evidence="2" id="KW-0812">Transmembrane</keyword>
<feature type="compositionally biased region" description="Low complexity" evidence="1">
    <location>
        <begin position="105"/>
        <end position="118"/>
    </location>
</feature>
<organism evidence="3 4">
    <name type="scientific">Paenibacillus gyeongsangnamensis</name>
    <dbReference type="NCBI Taxonomy" id="3388067"/>
    <lineage>
        <taxon>Bacteria</taxon>
        <taxon>Bacillati</taxon>
        <taxon>Bacillota</taxon>
        <taxon>Bacilli</taxon>
        <taxon>Bacillales</taxon>
        <taxon>Paenibacillaceae</taxon>
        <taxon>Paenibacillus</taxon>
    </lineage>
</organism>
<name>A0ABT4Q652_9BACL</name>
<accession>A0ABT4Q652</accession>
<evidence type="ECO:0000313" key="4">
    <source>
        <dbReference type="Proteomes" id="UP001527882"/>
    </source>
</evidence>
<reference evidence="3 4" key="1">
    <citation type="submission" date="2022-12" db="EMBL/GenBank/DDBJ databases">
        <title>Draft genome sequence of Paenibacillus sp. dW9.</title>
        <authorList>
            <person name="Choi E.-W."/>
            <person name="Kim D.-U."/>
        </authorList>
    </citation>
    <scope>NUCLEOTIDE SEQUENCE [LARGE SCALE GENOMIC DNA]</scope>
    <source>
        <strain evidence="4">dW9</strain>
    </source>
</reference>
<dbReference type="Proteomes" id="UP001527882">
    <property type="component" value="Unassembled WGS sequence"/>
</dbReference>
<sequence>MNQPWLYIVLIGVVIIVYAMILPSTREPKRRDQAMLSEMEETMEHFAAELEEQNQALIRMFADTKKEYEIHSAKLAARVELLEKQNDQLQQNVSKISYEREQGESRPSSGSSYSALSGEAAALSERQSAVAEAETGAAEQPQAALEPIATPAALMNIKQRYSELFELYDQGKSSDAIAKKLGMNKGEIHLILQLAKREEQADV</sequence>
<keyword evidence="4" id="KW-1185">Reference proteome</keyword>
<evidence type="ECO:0000313" key="3">
    <source>
        <dbReference type="EMBL" id="MCZ8512342.1"/>
    </source>
</evidence>
<feature type="region of interest" description="Disordered" evidence="1">
    <location>
        <begin position="125"/>
        <end position="144"/>
    </location>
</feature>
<comment type="caution">
    <text evidence="3">The sequence shown here is derived from an EMBL/GenBank/DDBJ whole genome shotgun (WGS) entry which is preliminary data.</text>
</comment>
<protein>
    <submittedName>
        <fullName evidence="3">Uncharacterized protein</fullName>
    </submittedName>
</protein>
<dbReference type="EMBL" id="JAQAGZ010000004">
    <property type="protein sequence ID" value="MCZ8512342.1"/>
    <property type="molecule type" value="Genomic_DNA"/>
</dbReference>
<feature type="transmembrane region" description="Helical" evidence="2">
    <location>
        <begin position="6"/>
        <end position="25"/>
    </location>
</feature>
<dbReference type="RefSeq" id="WP_269880763.1">
    <property type="nucleotide sequence ID" value="NZ_JAQAGZ010000004.1"/>
</dbReference>
<keyword evidence="2" id="KW-0472">Membrane</keyword>
<keyword evidence="2" id="KW-1133">Transmembrane helix</keyword>
<gene>
    <name evidence="3" type="ORF">O9H85_07840</name>
</gene>
<evidence type="ECO:0000256" key="1">
    <source>
        <dbReference type="SAM" id="MobiDB-lite"/>
    </source>
</evidence>
<proteinExistence type="predicted"/>